<accession>A0A6A7BHM4</accession>
<reference evidence="1" key="1">
    <citation type="submission" date="2020-01" db="EMBL/GenBank/DDBJ databases">
        <authorList>
            <consortium name="DOE Joint Genome Institute"/>
            <person name="Haridas S."/>
            <person name="Albert R."/>
            <person name="Binder M."/>
            <person name="Bloem J."/>
            <person name="Labutti K."/>
            <person name="Salamov A."/>
            <person name="Andreopoulos B."/>
            <person name="Baker S.E."/>
            <person name="Barry K."/>
            <person name="Bills G."/>
            <person name="Bluhm B.H."/>
            <person name="Cannon C."/>
            <person name="Castanera R."/>
            <person name="Culley D.E."/>
            <person name="Daum C."/>
            <person name="Ezra D."/>
            <person name="Gonzalez J.B."/>
            <person name="Henrissat B."/>
            <person name="Kuo A."/>
            <person name="Liang C."/>
            <person name="Lipzen A."/>
            <person name="Lutzoni F."/>
            <person name="Magnuson J."/>
            <person name="Mondo S."/>
            <person name="Nolan M."/>
            <person name="Ohm R."/>
            <person name="Pangilinan J."/>
            <person name="Park H.-J."/>
            <person name="Ramirez L."/>
            <person name="Alfaro M."/>
            <person name="Sun H."/>
            <person name="Tritt A."/>
            <person name="Yoshinaga Y."/>
            <person name="Zwiers L.-H."/>
            <person name="Turgeon B.G."/>
            <person name="Goodwin S.B."/>
            <person name="Spatafora J.W."/>
            <person name="Crous P.W."/>
            <person name="Grigoriev I.V."/>
        </authorList>
    </citation>
    <scope>NUCLEOTIDE SEQUENCE</scope>
    <source>
        <strain evidence="1">IPT5</strain>
    </source>
</reference>
<protein>
    <submittedName>
        <fullName evidence="1">Uncharacterized protein</fullName>
    </submittedName>
</protein>
<dbReference type="Proteomes" id="UP000799423">
    <property type="component" value="Unassembled WGS sequence"/>
</dbReference>
<keyword evidence="2" id="KW-1185">Reference proteome</keyword>
<name>A0A6A7BHM4_9PLEO</name>
<dbReference type="AlphaFoldDB" id="A0A6A7BHM4"/>
<proteinExistence type="predicted"/>
<dbReference type="EMBL" id="MU006292">
    <property type="protein sequence ID" value="KAF2854883.1"/>
    <property type="molecule type" value="Genomic_DNA"/>
</dbReference>
<evidence type="ECO:0000313" key="1">
    <source>
        <dbReference type="EMBL" id="KAF2854883.1"/>
    </source>
</evidence>
<sequence length="227" mass="25610">MSLCNEHNSCDPEGHKMEDHRWITEQRDRTTDIALGWGSMVPFLYKMGRIRAVLHGWTSAAKQASRKLSALNQSPQALSKSRIRDRWSFLASALHMLQLMINCGHCIIQTIRVIALQRIRLESWLPRRDMFTCGNVVTVDVLRYPTATLTAPVVNIAVVVIAGCAKSKFGEEMALQTIRSSKSNLQPVRGGDYEPGAEKSTQSQCRVFQQLLFCPSNPERKRVVVDK</sequence>
<evidence type="ECO:0000313" key="2">
    <source>
        <dbReference type="Proteomes" id="UP000799423"/>
    </source>
</evidence>
<gene>
    <name evidence="1" type="ORF">T440DRAFT_245371</name>
</gene>
<organism evidence="1 2">
    <name type="scientific">Plenodomus tracheiphilus IPT5</name>
    <dbReference type="NCBI Taxonomy" id="1408161"/>
    <lineage>
        <taxon>Eukaryota</taxon>
        <taxon>Fungi</taxon>
        <taxon>Dikarya</taxon>
        <taxon>Ascomycota</taxon>
        <taxon>Pezizomycotina</taxon>
        <taxon>Dothideomycetes</taxon>
        <taxon>Pleosporomycetidae</taxon>
        <taxon>Pleosporales</taxon>
        <taxon>Pleosporineae</taxon>
        <taxon>Leptosphaeriaceae</taxon>
        <taxon>Plenodomus</taxon>
    </lineage>
</organism>